<gene>
    <name evidence="2" type="ORF">PXEA_LOCUS10933</name>
</gene>
<protein>
    <submittedName>
        <fullName evidence="2">Uncharacterized protein</fullName>
    </submittedName>
</protein>
<sequence length="364" mass="39526">MLGFSHCELNIAFLLTFSNSKLSASRAVRGGRSSLQVLLDRLCQLVPWPGQPGHSARFDLADRSRSSRPIGQSGAGSCSIGGQPVRLSQEPPQLPLIIAFARDFQLVEPAIAFSNAQTRAGQTDANGTVSAQPGTIPSSACPLTLSTSLGLPLSSLVHTHLVALFTSTAEVAGRPHQTSPRQPASTIGLSKLVGTNSQDPLARQASLPTNAAPQQQQHMLSSTYLEPGCQNVWYSALKTSASAIDRHKMTSKVDSYSAHSELSLYRKHVYRVLERAASVVQVVHSTLLQLVDSTNSISVIPSAWFEFKLVLDELWNTVISPYDYEQLAFIFNTLENIDSTCCLFKVGFHLSMVYIQNNFIKGTQ</sequence>
<evidence type="ECO:0000313" key="2">
    <source>
        <dbReference type="EMBL" id="VEL17493.1"/>
    </source>
</evidence>
<proteinExistence type="predicted"/>
<keyword evidence="3" id="KW-1185">Reference proteome</keyword>
<organism evidence="2 3">
    <name type="scientific">Protopolystoma xenopodis</name>
    <dbReference type="NCBI Taxonomy" id="117903"/>
    <lineage>
        <taxon>Eukaryota</taxon>
        <taxon>Metazoa</taxon>
        <taxon>Spiralia</taxon>
        <taxon>Lophotrochozoa</taxon>
        <taxon>Platyhelminthes</taxon>
        <taxon>Monogenea</taxon>
        <taxon>Polyopisthocotylea</taxon>
        <taxon>Polystomatidea</taxon>
        <taxon>Polystomatidae</taxon>
        <taxon>Protopolystoma</taxon>
    </lineage>
</organism>
<dbReference type="EMBL" id="CAAALY010032850">
    <property type="protein sequence ID" value="VEL17493.1"/>
    <property type="molecule type" value="Genomic_DNA"/>
</dbReference>
<reference evidence="2" key="1">
    <citation type="submission" date="2018-11" db="EMBL/GenBank/DDBJ databases">
        <authorList>
            <consortium name="Pathogen Informatics"/>
        </authorList>
    </citation>
    <scope>NUCLEOTIDE SEQUENCE</scope>
</reference>
<evidence type="ECO:0000256" key="1">
    <source>
        <dbReference type="SAM" id="MobiDB-lite"/>
    </source>
</evidence>
<dbReference type="Proteomes" id="UP000784294">
    <property type="component" value="Unassembled WGS sequence"/>
</dbReference>
<name>A0A3S5FD97_9PLAT</name>
<feature type="region of interest" description="Disordered" evidence="1">
    <location>
        <begin position="62"/>
        <end position="84"/>
    </location>
</feature>
<evidence type="ECO:0000313" key="3">
    <source>
        <dbReference type="Proteomes" id="UP000784294"/>
    </source>
</evidence>
<comment type="caution">
    <text evidence="2">The sequence shown here is derived from an EMBL/GenBank/DDBJ whole genome shotgun (WGS) entry which is preliminary data.</text>
</comment>
<accession>A0A3S5FD97</accession>
<dbReference type="AlphaFoldDB" id="A0A3S5FD97"/>